<dbReference type="AlphaFoldDB" id="A0A6J4IST2"/>
<organism evidence="2">
    <name type="scientific">uncultured Craurococcus sp</name>
    <dbReference type="NCBI Taxonomy" id="1135998"/>
    <lineage>
        <taxon>Bacteria</taxon>
        <taxon>Pseudomonadati</taxon>
        <taxon>Pseudomonadota</taxon>
        <taxon>Alphaproteobacteria</taxon>
        <taxon>Acetobacterales</taxon>
        <taxon>Acetobacteraceae</taxon>
        <taxon>Craurococcus</taxon>
        <taxon>environmental samples</taxon>
    </lineage>
</organism>
<evidence type="ECO:0000313" key="2">
    <source>
        <dbReference type="EMBL" id="CAA9261049.1"/>
    </source>
</evidence>
<protein>
    <submittedName>
        <fullName evidence="2">Septum-associated rare lipoprotein A</fullName>
    </submittedName>
</protein>
<feature type="non-terminal residue" evidence="2">
    <location>
        <position position="138"/>
    </location>
</feature>
<keyword evidence="2" id="KW-0449">Lipoprotein</keyword>
<sequence length="138" mass="14148">GPGCRHPGSCPLRSGRRAGASPATQCLDEAPAATWDGELLRPALQRAAHGEWPALRRAIEQRGAPDAAAWHHGAGDQPGERPDGRGEGRGSWSLFQEPGDRPEPEDRAGPRHARAGHGTGRGDAGAGAGPRPAGGAAL</sequence>
<gene>
    <name evidence="2" type="ORF">AVDCRST_MAG27-2580</name>
</gene>
<name>A0A6J4IST2_9PROT</name>
<evidence type="ECO:0000256" key="1">
    <source>
        <dbReference type="SAM" id="MobiDB-lite"/>
    </source>
</evidence>
<feature type="region of interest" description="Disordered" evidence="1">
    <location>
        <begin position="55"/>
        <end position="138"/>
    </location>
</feature>
<feature type="compositionally biased region" description="Gly residues" evidence="1">
    <location>
        <begin position="117"/>
        <end position="128"/>
    </location>
</feature>
<accession>A0A6J4IST2</accession>
<reference evidence="2" key="1">
    <citation type="submission" date="2020-02" db="EMBL/GenBank/DDBJ databases">
        <authorList>
            <person name="Meier V. D."/>
        </authorList>
    </citation>
    <scope>NUCLEOTIDE SEQUENCE</scope>
    <source>
        <strain evidence="2">AVDCRST_MAG27</strain>
    </source>
</reference>
<feature type="compositionally biased region" description="Low complexity" evidence="1">
    <location>
        <begin position="129"/>
        <end position="138"/>
    </location>
</feature>
<feature type="compositionally biased region" description="Basic and acidic residues" evidence="1">
    <location>
        <begin position="98"/>
        <end position="109"/>
    </location>
</feature>
<feature type="region of interest" description="Disordered" evidence="1">
    <location>
        <begin position="1"/>
        <end position="23"/>
    </location>
</feature>
<feature type="non-terminal residue" evidence="2">
    <location>
        <position position="1"/>
    </location>
</feature>
<feature type="compositionally biased region" description="Basic and acidic residues" evidence="1">
    <location>
        <begin position="78"/>
        <end position="88"/>
    </location>
</feature>
<proteinExistence type="predicted"/>
<dbReference type="EMBL" id="CADCTD010000117">
    <property type="protein sequence ID" value="CAA9261049.1"/>
    <property type="molecule type" value="Genomic_DNA"/>
</dbReference>